<name>A0A9N8V294_9GLOM</name>
<reference evidence="3" key="1">
    <citation type="submission" date="2021-06" db="EMBL/GenBank/DDBJ databases">
        <authorList>
            <person name="Kallberg Y."/>
            <person name="Tangrot J."/>
            <person name="Rosling A."/>
        </authorList>
    </citation>
    <scope>NUCLEOTIDE SEQUENCE</scope>
    <source>
        <strain evidence="3">UK204</strain>
    </source>
</reference>
<dbReference type="GO" id="GO:0070072">
    <property type="term" value="P:vacuolar proton-transporting V-type ATPase complex assembly"/>
    <property type="evidence" value="ECO:0007669"/>
    <property type="project" value="InterPro"/>
</dbReference>
<dbReference type="OrthoDB" id="9626941at2759"/>
<protein>
    <submittedName>
        <fullName evidence="3">17538_t:CDS:1</fullName>
    </submittedName>
</protein>
<sequence>MDNEIQKDQKVEQGKALETEEMVVKTLPELADVSETIKSDKEVKREVGIVLNEDIADNDKIVKEIKEMESKKGSEDVSLEKRVIELDKNETDRDIRRDEKKKFSKEANESISEEADTKAMVNQDEDDLEEEKELLSSDRVQTLLQATSSTPSSIVTDVVESMTMPGFNNNVVNALHISFWLLFIVLIFLAVVTDHNYIVLINLGTSFMLYIGVIW</sequence>
<gene>
    <name evidence="3" type="ORF">FCALED_LOCUS449</name>
</gene>
<feature type="compositionally biased region" description="Basic and acidic residues" evidence="1">
    <location>
        <begin position="97"/>
        <end position="108"/>
    </location>
</feature>
<evidence type="ECO:0000313" key="4">
    <source>
        <dbReference type="Proteomes" id="UP000789570"/>
    </source>
</evidence>
<evidence type="ECO:0000256" key="2">
    <source>
        <dbReference type="SAM" id="Phobius"/>
    </source>
</evidence>
<dbReference type="Proteomes" id="UP000789570">
    <property type="component" value="Unassembled WGS sequence"/>
</dbReference>
<feature type="region of interest" description="Disordered" evidence="1">
    <location>
        <begin position="97"/>
        <end position="126"/>
    </location>
</feature>
<feature type="transmembrane region" description="Helical" evidence="2">
    <location>
        <begin position="171"/>
        <end position="191"/>
    </location>
</feature>
<keyword evidence="4" id="KW-1185">Reference proteome</keyword>
<organism evidence="3 4">
    <name type="scientific">Funneliformis caledonium</name>
    <dbReference type="NCBI Taxonomy" id="1117310"/>
    <lineage>
        <taxon>Eukaryota</taxon>
        <taxon>Fungi</taxon>
        <taxon>Fungi incertae sedis</taxon>
        <taxon>Mucoromycota</taxon>
        <taxon>Glomeromycotina</taxon>
        <taxon>Glomeromycetes</taxon>
        <taxon>Glomerales</taxon>
        <taxon>Glomeraceae</taxon>
        <taxon>Funneliformis</taxon>
    </lineage>
</organism>
<dbReference type="EMBL" id="CAJVPQ010000044">
    <property type="protein sequence ID" value="CAG8440013.1"/>
    <property type="molecule type" value="Genomic_DNA"/>
</dbReference>
<comment type="caution">
    <text evidence="3">The sequence shown here is derived from an EMBL/GenBank/DDBJ whole genome shotgun (WGS) entry which is preliminary data.</text>
</comment>
<dbReference type="Pfam" id="PF08636">
    <property type="entry name" value="Pkr1"/>
    <property type="match status" value="1"/>
</dbReference>
<evidence type="ECO:0000256" key="1">
    <source>
        <dbReference type="SAM" id="MobiDB-lite"/>
    </source>
</evidence>
<dbReference type="AlphaFoldDB" id="A0A9N8V294"/>
<keyword evidence="2" id="KW-0812">Transmembrane</keyword>
<accession>A0A9N8V294</accession>
<dbReference type="InterPro" id="IPR013945">
    <property type="entry name" value="Pkr1"/>
</dbReference>
<feature type="transmembrane region" description="Helical" evidence="2">
    <location>
        <begin position="197"/>
        <end position="214"/>
    </location>
</feature>
<evidence type="ECO:0000313" key="3">
    <source>
        <dbReference type="EMBL" id="CAG8440013.1"/>
    </source>
</evidence>
<proteinExistence type="predicted"/>
<keyword evidence="2" id="KW-0472">Membrane</keyword>
<keyword evidence="2" id="KW-1133">Transmembrane helix</keyword>